<keyword evidence="5 16" id="KW-0808">Transferase</keyword>
<dbReference type="NCBIfam" id="NF006873">
    <property type="entry name" value="PRK09369.1"/>
    <property type="match status" value="1"/>
</dbReference>
<gene>
    <name evidence="16" type="primary">murA</name>
    <name evidence="16" type="ORF">EI684_03080</name>
</gene>
<dbReference type="SUPFAM" id="SSF55205">
    <property type="entry name" value="EPT/RTPC-like"/>
    <property type="match status" value="1"/>
</dbReference>
<evidence type="ECO:0000256" key="1">
    <source>
        <dbReference type="ARBA" id="ARBA00004496"/>
    </source>
</evidence>
<dbReference type="InterPro" id="IPR001986">
    <property type="entry name" value="Enolpyruvate_Tfrase_dom"/>
</dbReference>
<dbReference type="Pfam" id="PF00275">
    <property type="entry name" value="EPSP_synthase"/>
    <property type="match status" value="1"/>
</dbReference>
<evidence type="ECO:0000256" key="3">
    <source>
        <dbReference type="ARBA" id="ARBA00022490"/>
    </source>
</evidence>
<dbReference type="CDD" id="cd01555">
    <property type="entry name" value="UdpNAET"/>
    <property type="match status" value="1"/>
</dbReference>
<dbReference type="Proteomes" id="UP000280307">
    <property type="component" value="Unassembled WGS sequence"/>
</dbReference>
<dbReference type="EC" id="2.5.1.7" evidence="11 14"/>
<feature type="domain" description="Enolpyruvate transferase" evidence="15">
    <location>
        <begin position="22"/>
        <end position="437"/>
    </location>
</feature>
<dbReference type="InterPro" id="IPR036968">
    <property type="entry name" value="Enolpyruvate_Tfrase_sf"/>
</dbReference>
<evidence type="ECO:0000256" key="9">
    <source>
        <dbReference type="ARBA" id="ARBA00023316"/>
    </source>
</evidence>
<evidence type="ECO:0000256" key="6">
    <source>
        <dbReference type="ARBA" id="ARBA00022960"/>
    </source>
</evidence>
<comment type="caution">
    <text evidence="16">The sequence shown here is derived from an EMBL/GenBank/DDBJ whole genome shotgun (WGS) entry which is preliminary data.</text>
</comment>
<dbReference type="InterPro" id="IPR005750">
    <property type="entry name" value="UDP_GlcNAc_COvinyl_MurA"/>
</dbReference>
<evidence type="ECO:0000256" key="11">
    <source>
        <dbReference type="ARBA" id="ARBA00039108"/>
    </source>
</evidence>
<evidence type="ECO:0000256" key="7">
    <source>
        <dbReference type="ARBA" id="ARBA00022984"/>
    </source>
</evidence>
<dbReference type="EMBL" id="RSAS01000124">
    <property type="protein sequence ID" value="RRR76343.1"/>
    <property type="molecule type" value="Genomic_DNA"/>
</dbReference>
<organism evidence="16 17">
    <name type="scientific">Candidatus Viridilinea halotolerans</name>
    <dbReference type="NCBI Taxonomy" id="2491704"/>
    <lineage>
        <taxon>Bacteria</taxon>
        <taxon>Bacillati</taxon>
        <taxon>Chloroflexota</taxon>
        <taxon>Chloroflexia</taxon>
        <taxon>Chloroflexales</taxon>
        <taxon>Chloroflexineae</taxon>
        <taxon>Oscillochloridaceae</taxon>
        <taxon>Candidatus Viridilinea</taxon>
    </lineage>
</organism>
<dbReference type="GO" id="GO:0005737">
    <property type="term" value="C:cytoplasm"/>
    <property type="evidence" value="ECO:0007669"/>
    <property type="project" value="UniProtKB-SubCell"/>
</dbReference>
<keyword evidence="7" id="KW-0573">Peptidoglycan synthesis</keyword>
<dbReference type="NCBIfam" id="TIGR01072">
    <property type="entry name" value="murA"/>
    <property type="match status" value="1"/>
</dbReference>
<evidence type="ECO:0000259" key="15">
    <source>
        <dbReference type="Pfam" id="PF00275"/>
    </source>
</evidence>
<comment type="catalytic activity">
    <reaction evidence="13">
        <text>phosphoenolpyruvate + UDP-N-acetyl-alpha-D-glucosamine = UDP-N-acetyl-3-O-(1-carboxyvinyl)-alpha-D-glucosamine + phosphate</text>
        <dbReference type="Rhea" id="RHEA:18681"/>
        <dbReference type="ChEBI" id="CHEBI:43474"/>
        <dbReference type="ChEBI" id="CHEBI:57705"/>
        <dbReference type="ChEBI" id="CHEBI:58702"/>
        <dbReference type="ChEBI" id="CHEBI:68483"/>
        <dbReference type="EC" id="2.5.1.7"/>
    </reaction>
</comment>
<evidence type="ECO:0000256" key="4">
    <source>
        <dbReference type="ARBA" id="ARBA00022618"/>
    </source>
</evidence>
<protein>
    <recommendedName>
        <fullName evidence="12 14">UDP-N-acetylglucosamine 1-carboxyvinyltransferase</fullName>
        <ecNumber evidence="11 14">2.5.1.7</ecNumber>
    </recommendedName>
</protein>
<dbReference type="InterPro" id="IPR050068">
    <property type="entry name" value="MurA_subfamily"/>
</dbReference>
<keyword evidence="4" id="KW-0132">Cell division</keyword>
<evidence type="ECO:0000256" key="10">
    <source>
        <dbReference type="ARBA" id="ARBA00038367"/>
    </source>
</evidence>
<evidence type="ECO:0000256" key="8">
    <source>
        <dbReference type="ARBA" id="ARBA00023306"/>
    </source>
</evidence>
<dbReference type="GO" id="GO:0071555">
    <property type="term" value="P:cell wall organization"/>
    <property type="evidence" value="ECO:0007669"/>
    <property type="project" value="UniProtKB-KW"/>
</dbReference>
<evidence type="ECO:0000256" key="14">
    <source>
        <dbReference type="NCBIfam" id="TIGR01072"/>
    </source>
</evidence>
<dbReference type="Gene3D" id="3.65.10.10">
    <property type="entry name" value="Enolpyruvate transferase domain"/>
    <property type="match status" value="2"/>
</dbReference>
<evidence type="ECO:0000256" key="5">
    <source>
        <dbReference type="ARBA" id="ARBA00022679"/>
    </source>
</evidence>
<comment type="pathway">
    <text evidence="2">Cell wall biogenesis; peptidoglycan biosynthesis.</text>
</comment>
<accession>A0A426U884</accession>
<dbReference type="GO" id="GO:0008760">
    <property type="term" value="F:UDP-N-acetylglucosamine 1-carboxyvinyltransferase activity"/>
    <property type="evidence" value="ECO:0007669"/>
    <property type="project" value="UniProtKB-UniRule"/>
</dbReference>
<sequence length="453" mass="48275">MSTLTTPDTSPLPTSEVVYRIQGGEAVVGEIRALGAKNFTTKAMVAALLGHSPTTLSNVPPIGDVAITQEMLAAIGVGATTEGDTLTIDPAPLASAQVPIPDSGSNRIPILLLGALLHRFDEVAVPVLGGCRIGERPVDFHLNAIEQFGGTVTTTSAGYVARRRKRLHGTQIKLPYPSVGATETCLFLSVLAEGRSVIANAAIEPEIIELITMLRAMGAIIFTSAGREIRVEGVPQLWGTRVPILGDRIEAASWACLAGASDGDITVSGINPNNLGNFLAYFQQAGGGFELLDSTTVRFFRRGPLQPTVVETDVYPGFSTDWQQPFALMLTQANGISIIHETVYENRFGYLKALNALGANTQLTTHCLGGLPCRFRDANHEHSAIIVGPTPLRSAGNIITIPDLRAGLAYIIAAAIAHGTSFIRGVPMLERGYGDVVPRLARMNLRIERVNDR</sequence>
<dbReference type="GO" id="GO:0009252">
    <property type="term" value="P:peptidoglycan biosynthetic process"/>
    <property type="evidence" value="ECO:0007669"/>
    <property type="project" value="UniProtKB-UniRule"/>
</dbReference>
<keyword evidence="8" id="KW-0131">Cell cycle</keyword>
<evidence type="ECO:0000256" key="13">
    <source>
        <dbReference type="ARBA" id="ARBA00047527"/>
    </source>
</evidence>
<evidence type="ECO:0000256" key="12">
    <source>
        <dbReference type="ARBA" id="ARBA00039754"/>
    </source>
</evidence>
<dbReference type="AlphaFoldDB" id="A0A426U884"/>
<keyword evidence="9" id="KW-0961">Cell wall biogenesis/degradation</keyword>
<evidence type="ECO:0000313" key="17">
    <source>
        <dbReference type="Proteomes" id="UP000280307"/>
    </source>
</evidence>
<dbReference type="GO" id="GO:0051301">
    <property type="term" value="P:cell division"/>
    <property type="evidence" value="ECO:0007669"/>
    <property type="project" value="UniProtKB-KW"/>
</dbReference>
<comment type="subcellular location">
    <subcellularLocation>
        <location evidence="1">Cytoplasm</location>
    </subcellularLocation>
</comment>
<reference evidence="16 17" key="1">
    <citation type="submission" date="2018-12" db="EMBL/GenBank/DDBJ databases">
        <title>Genome Sequence of Candidatus Viridilinea halotolerans isolated from saline sulfide-rich spring.</title>
        <authorList>
            <person name="Grouzdev D.S."/>
            <person name="Burganskaya E.I."/>
            <person name="Krutkina M.S."/>
            <person name="Sukhacheva M.V."/>
            <person name="Gorlenko V.M."/>
        </authorList>
    </citation>
    <scope>NUCLEOTIDE SEQUENCE [LARGE SCALE GENOMIC DNA]</scope>
    <source>
        <strain evidence="16">Chok-6</strain>
    </source>
</reference>
<evidence type="ECO:0000313" key="16">
    <source>
        <dbReference type="EMBL" id="RRR76343.1"/>
    </source>
</evidence>
<proteinExistence type="inferred from homology"/>
<keyword evidence="6" id="KW-0133">Cell shape</keyword>
<evidence type="ECO:0000256" key="2">
    <source>
        <dbReference type="ARBA" id="ARBA00004752"/>
    </source>
</evidence>
<name>A0A426U884_9CHLR</name>
<comment type="similarity">
    <text evidence="10">Belongs to the EPSP synthase family. MurA subfamily.</text>
</comment>
<dbReference type="GO" id="GO:0019277">
    <property type="term" value="P:UDP-N-acetylgalactosamine biosynthetic process"/>
    <property type="evidence" value="ECO:0007669"/>
    <property type="project" value="InterPro"/>
</dbReference>
<dbReference type="PANTHER" id="PTHR43783:SF1">
    <property type="entry name" value="UDP-N-ACETYLGLUCOSAMINE 1-CARBOXYVINYLTRANSFERASE"/>
    <property type="match status" value="1"/>
</dbReference>
<keyword evidence="3" id="KW-0963">Cytoplasm</keyword>
<dbReference type="PANTHER" id="PTHR43783">
    <property type="entry name" value="UDP-N-ACETYLGLUCOSAMINE 1-CARBOXYVINYLTRANSFERASE"/>
    <property type="match status" value="1"/>
</dbReference>
<dbReference type="InterPro" id="IPR013792">
    <property type="entry name" value="RNA3'P_cycl/enolpyr_Trfase_a/b"/>
</dbReference>
<dbReference type="GO" id="GO:0008360">
    <property type="term" value="P:regulation of cell shape"/>
    <property type="evidence" value="ECO:0007669"/>
    <property type="project" value="UniProtKB-KW"/>
</dbReference>